<proteinExistence type="predicted"/>
<dbReference type="AlphaFoldDB" id="A0A4Y2AWG5"/>
<evidence type="ECO:0000313" key="1">
    <source>
        <dbReference type="EMBL" id="GBL84200.1"/>
    </source>
</evidence>
<sequence length="116" mass="13312">MLMSLCRVTRNRCVHETHRRQKVDRIYVGRHKSVCVQETLGWMFTTAPFQNQSSVSKTVRIEAVWSGPLHIQPVSISNTPFGLMVHKIGNRYMGEGDFGFVVHLGNRRSGIRDRTD</sequence>
<name>A0A4Y2AWG5_ARAVE</name>
<keyword evidence="2" id="KW-1185">Reference proteome</keyword>
<accession>A0A4Y2AWG5</accession>
<comment type="caution">
    <text evidence="1">The sequence shown here is derived from an EMBL/GenBank/DDBJ whole genome shotgun (WGS) entry which is preliminary data.</text>
</comment>
<organism evidence="1 2">
    <name type="scientific">Araneus ventricosus</name>
    <name type="common">Orbweaver spider</name>
    <name type="synonym">Epeira ventricosa</name>
    <dbReference type="NCBI Taxonomy" id="182803"/>
    <lineage>
        <taxon>Eukaryota</taxon>
        <taxon>Metazoa</taxon>
        <taxon>Ecdysozoa</taxon>
        <taxon>Arthropoda</taxon>
        <taxon>Chelicerata</taxon>
        <taxon>Arachnida</taxon>
        <taxon>Araneae</taxon>
        <taxon>Araneomorphae</taxon>
        <taxon>Entelegynae</taxon>
        <taxon>Araneoidea</taxon>
        <taxon>Araneidae</taxon>
        <taxon>Araneus</taxon>
    </lineage>
</organism>
<reference evidence="1 2" key="1">
    <citation type="journal article" date="2019" name="Sci. Rep.">
        <title>Orb-weaving spider Araneus ventricosus genome elucidates the spidroin gene catalogue.</title>
        <authorList>
            <person name="Kono N."/>
            <person name="Nakamura H."/>
            <person name="Ohtoshi R."/>
            <person name="Moran D.A.P."/>
            <person name="Shinohara A."/>
            <person name="Yoshida Y."/>
            <person name="Fujiwara M."/>
            <person name="Mori M."/>
            <person name="Tomita M."/>
            <person name="Arakawa K."/>
        </authorList>
    </citation>
    <scope>NUCLEOTIDE SEQUENCE [LARGE SCALE GENOMIC DNA]</scope>
</reference>
<dbReference type="Proteomes" id="UP000499080">
    <property type="component" value="Unassembled WGS sequence"/>
</dbReference>
<dbReference type="EMBL" id="BGPR01000036">
    <property type="protein sequence ID" value="GBL84200.1"/>
    <property type="molecule type" value="Genomic_DNA"/>
</dbReference>
<gene>
    <name evidence="1" type="ORF">AVEN_118600_1</name>
</gene>
<protein>
    <submittedName>
        <fullName evidence="1">Uncharacterized protein</fullName>
    </submittedName>
</protein>
<evidence type="ECO:0000313" key="2">
    <source>
        <dbReference type="Proteomes" id="UP000499080"/>
    </source>
</evidence>